<dbReference type="SMART" id="SM00387">
    <property type="entry name" value="HATPase_c"/>
    <property type="match status" value="1"/>
</dbReference>
<dbReference type="Pfam" id="PF02518">
    <property type="entry name" value="HATPase_c"/>
    <property type="match status" value="1"/>
</dbReference>
<dbReference type="InterPro" id="IPR036890">
    <property type="entry name" value="HATPase_C_sf"/>
</dbReference>
<evidence type="ECO:0000313" key="7">
    <source>
        <dbReference type="EMBL" id="NNH10813.1"/>
    </source>
</evidence>
<dbReference type="GO" id="GO:0005524">
    <property type="term" value="F:ATP binding"/>
    <property type="evidence" value="ECO:0007669"/>
    <property type="project" value="InterPro"/>
</dbReference>
<dbReference type="SMART" id="SM00220">
    <property type="entry name" value="S_TKc"/>
    <property type="match status" value="1"/>
</dbReference>
<comment type="caution">
    <text evidence="7">The sequence shown here is derived from an EMBL/GenBank/DDBJ whole genome shotgun (WGS) entry which is preliminary data.</text>
</comment>
<dbReference type="GO" id="GO:0000155">
    <property type="term" value="F:phosphorelay sensor kinase activity"/>
    <property type="evidence" value="ECO:0007669"/>
    <property type="project" value="InterPro"/>
</dbReference>
<dbReference type="InterPro" id="IPR003661">
    <property type="entry name" value="HisK_dim/P_dom"/>
</dbReference>
<evidence type="ECO:0000256" key="3">
    <source>
        <dbReference type="ARBA" id="ARBA00022553"/>
    </source>
</evidence>
<dbReference type="PANTHER" id="PTHR43642">
    <property type="entry name" value="HYBRID SIGNAL TRANSDUCTION HISTIDINE KINASE G"/>
    <property type="match status" value="1"/>
</dbReference>
<dbReference type="InterPro" id="IPR036097">
    <property type="entry name" value="HisK_dim/P_sf"/>
</dbReference>
<dbReference type="SMART" id="SM00065">
    <property type="entry name" value="GAF"/>
    <property type="match status" value="1"/>
</dbReference>
<dbReference type="SMART" id="SM00388">
    <property type="entry name" value="HisKA"/>
    <property type="match status" value="1"/>
</dbReference>
<evidence type="ECO:0000259" key="5">
    <source>
        <dbReference type="PROSITE" id="PS50011"/>
    </source>
</evidence>
<dbReference type="CDD" id="cd00082">
    <property type="entry name" value="HisKA"/>
    <property type="match status" value="1"/>
</dbReference>
<feature type="domain" description="Protein kinase" evidence="5">
    <location>
        <begin position="1"/>
        <end position="301"/>
    </location>
</feature>
<dbReference type="InterPro" id="IPR029016">
    <property type="entry name" value="GAF-like_dom_sf"/>
</dbReference>
<dbReference type="InterPro" id="IPR008266">
    <property type="entry name" value="Tyr_kinase_AS"/>
</dbReference>
<sequence length="1805" mass="194147">MTSPNRPERHSPIAFDAAWLAATTAHLLSAADGVVAERLFDPRTGTYWLSRSASLASDGAHRQLQNELRLAPRLHPGWATVPIATVWTADRMVLLSEAHPSSRTAAAQIGPVLPIAAVFQIAIAAARALAAMHGKGLLHGDIRPHNLLIDDSGALRLTGFGHAVPVDSGGQWASLTVPQPAQQPASQPAPQPIPQPIPQPGAAALPYLAPELARGDVARIGVRSDLYALGVALYELLIGATPFQAESPAAWHHAHLAVEPVPPQFRRHDVPGMLGRIVLKLLAKDPADRYASAASLVSDLLRLRTEWESTGRIAPFQPDAAVRPPIPMLPGQLFGRDTEKAMLSEAWSRVRDTGRSELVLIAGAAGSGKSALVDWLRREAGLDALHFAGGKSDQLQRETPYAPVVQALRASTMALLGEDEAVLAPLRQRWLDGLAGQGRAVVELVPEAEHVIGATAPLSEVPAAQARARVDTAMLRTFAAFGEAGTPLVLFIDDLQWADASTLGLLEAFIAQPPDNVLLIGAYRDSRAGQEPGAGAIERLAGLAQPARPGMTAAAPATPISDTTTAATSAPMAVSRIQIKPLALAELTELVAAALDEAPARVAELARAVRAKTAGNPFFTYQLLRTLIDEGVLAYDGAASLWQWNAADLVRLRYTDSVIDLMVRRFARLPTAGTLLLQQLACVGIRCGEGLLARIAGICPLQIGQRLRPFVDAGLLDRLPEGYAFRHDRVLESAYTMIAPDRRSAMHAHIAASMIEHWQDELPDYAFEICNQIERAGDHPLTGQQRAAFVHVAIVAGRRAKRAAAIEQAARYTDAAFRLMPASWRSPQDRLHDGPQDGPPEGPHDAPHARPDDGSPYALAYAASVLRCECLLAQADLDGARREIDALLMRELRPIDRAAVHRLEAILLTVRCDYEGAINAALSGLALLDVRLQRDPARIHHRAAYEAVTAALGDRAIADLGALPATGDPRIRTAMGLLSTLISSLFVSDGISFLHVAKMVELTLEHGATPESAYGLSWFGVFVASLYDEYDDGLAYGLAALALIDRHGYEAERIATLVALDQVSAWTRPLPYALEHAQRAVALGRASGDIGMACYACNHIASDLLAMGEHLRLVKEEIERGLELTRLVQYRDIELILHAQSHFAQRLCAGDDAMAQDGPMPAAQTSVKERLRLSNSLPTRFWIWLYDGMAAAYLHDWEHASRSLAQAETLIWSAPAHINVADCRLFLALSFARGPAAALDRDQAITALQNHRERFAQWASLNALTFQSKLSLLDGEIARLRGDPLAALVCYERAAHAAQAAGFVHEQALANELAAMLCENHGLHTAARQHYRGAQDCYRRWGADHKAALLAARHPELGAWSDAQASPVARSGAALPAATRSLGIEAAQALSGEVVMDRLIETLMTNVVVHAGAQYGVLLLMHGDRPMIEATARVADGRVAVTLGTAAPTQWALPLTVLNTVLRTQRTLALADAAVEAPSIRERAGTVGPLRSVLCVPLIRGGGLIGAFYLENNLSPGVFHADCIAELEVLAPQVAISLETARLYEQLLDENTRRLTAEMNLRTARAELARTSHLTVMGSLAASIAHEVNQPLTAIVASVDASLRWLNRPAPELGEVAEGLAQIKQNGLRAADIIRALRSLAKQAPAVLAPLRPDDVVSEVLDMVRMDIEEHDVRVHVRLEAGAATVEGDRVQLQQVVLNLITNALDAMDGTPAERRELIVTSRREPGRQGQQEQVVVSVQDRGEGIAADASERIFDPFFTTKASGMGMGLAICRSIVEAHGGTLQARWPEQGGSEFEFRLPVVAG</sequence>
<dbReference type="Gene3D" id="3.30.565.10">
    <property type="entry name" value="Histidine kinase-like ATPase, C-terminal domain"/>
    <property type="match status" value="1"/>
</dbReference>
<dbReference type="SUPFAM" id="SSF47384">
    <property type="entry name" value="Homodimeric domain of signal transducing histidine kinase"/>
    <property type="match status" value="1"/>
</dbReference>
<dbReference type="Gene3D" id="1.10.510.10">
    <property type="entry name" value="Transferase(Phosphotransferase) domain 1"/>
    <property type="match status" value="1"/>
</dbReference>
<dbReference type="PROSITE" id="PS50109">
    <property type="entry name" value="HIS_KIN"/>
    <property type="match status" value="1"/>
</dbReference>
<protein>
    <recommendedName>
        <fullName evidence="2">histidine kinase</fullName>
        <ecNumber evidence="2">2.7.13.3</ecNumber>
    </recommendedName>
</protein>
<accession>A0A849BAA3</accession>
<dbReference type="EMBL" id="JABEMD010000010">
    <property type="protein sequence ID" value="NNH10813.1"/>
    <property type="molecule type" value="Genomic_DNA"/>
</dbReference>
<dbReference type="InterPro" id="IPR000719">
    <property type="entry name" value="Prot_kinase_dom"/>
</dbReference>
<feature type="region of interest" description="Disordered" evidence="4">
    <location>
        <begin position="826"/>
        <end position="853"/>
    </location>
</feature>
<evidence type="ECO:0000259" key="6">
    <source>
        <dbReference type="PROSITE" id="PS50109"/>
    </source>
</evidence>
<dbReference type="InterPro" id="IPR003018">
    <property type="entry name" value="GAF"/>
</dbReference>
<organism evidence="7 8">
    <name type="scientific">Cupriavidus gilardii</name>
    <dbReference type="NCBI Taxonomy" id="82541"/>
    <lineage>
        <taxon>Bacteria</taxon>
        <taxon>Pseudomonadati</taxon>
        <taxon>Pseudomonadota</taxon>
        <taxon>Betaproteobacteria</taxon>
        <taxon>Burkholderiales</taxon>
        <taxon>Burkholderiaceae</taxon>
        <taxon>Cupriavidus</taxon>
    </lineage>
</organism>
<dbReference type="PANTHER" id="PTHR43642:SF1">
    <property type="entry name" value="HYBRID SIGNAL TRANSDUCTION HISTIDINE KINASE G"/>
    <property type="match status" value="1"/>
</dbReference>
<evidence type="ECO:0000313" key="8">
    <source>
        <dbReference type="Proteomes" id="UP000542973"/>
    </source>
</evidence>
<dbReference type="SUPFAM" id="SSF56112">
    <property type="entry name" value="Protein kinase-like (PK-like)"/>
    <property type="match status" value="1"/>
</dbReference>
<gene>
    <name evidence="7" type="ORF">HLB16_07960</name>
</gene>
<dbReference type="SUPFAM" id="SSF52540">
    <property type="entry name" value="P-loop containing nucleoside triphosphate hydrolases"/>
    <property type="match status" value="1"/>
</dbReference>
<dbReference type="Gene3D" id="1.10.287.130">
    <property type="match status" value="1"/>
</dbReference>
<dbReference type="EC" id="2.7.13.3" evidence="2"/>
<dbReference type="Pfam" id="PF00512">
    <property type="entry name" value="HisKA"/>
    <property type="match status" value="1"/>
</dbReference>
<dbReference type="Pfam" id="PF01590">
    <property type="entry name" value="GAF"/>
    <property type="match status" value="1"/>
</dbReference>
<dbReference type="SUPFAM" id="SSF55874">
    <property type="entry name" value="ATPase domain of HSP90 chaperone/DNA topoisomerase II/histidine kinase"/>
    <property type="match status" value="1"/>
</dbReference>
<dbReference type="Pfam" id="PF13191">
    <property type="entry name" value="AAA_16"/>
    <property type="match status" value="1"/>
</dbReference>
<dbReference type="InterPro" id="IPR041664">
    <property type="entry name" value="AAA_16"/>
</dbReference>
<dbReference type="PRINTS" id="PR00344">
    <property type="entry name" value="BCTRLSENSOR"/>
</dbReference>
<dbReference type="SUPFAM" id="SSF55781">
    <property type="entry name" value="GAF domain-like"/>
    <property type="match status" value="1"/>
</dbReference>
<dbReference type="Proteomes" id="UP000542973">
    <property type="component" value="Unassembled WGS sequence"/>
</dbReference>
<dbReference type="PROSITE" id="PS50011">
    <property type="entry name" value="PROTEIN_KINASE_DOM"/>
    <property type="match status" value="1"/>
</dbReference>
<dbReference type="RefSeq" id="WP_151021986.1">
    <property type="nucleotide sequence ID" value="NZ_BAAAEB010000023.1"/>
</dbReference>
<feature type="domain" description="Histidine kinase" evidence="6">
    <location>
        <begin position="1583"/>
        <end position="1804"/>
    </location>
</feature>
<dbReference type="Gene3D" id="3.30.450.40">
    <property type="match status" value="1"/>
</dbReference>
<name>A0A849BAA3_9BURK</name>
<dbReference type="InterPro" id="IPR011009">
    <property type="entry name" value="Kinase-like_dom_sf"/>
</dbReference>
<dbReference type="InterPro" id="IPR003594">
    <property type="entry name" value="HATPase_dom"/>
</dbReference>
<dbReference type="PROSITE" id="PS00109">
    <property type="entry name" value="PROTEIN_KINASE_TYR"/>
    <property type="match status" value="1"/>
</dbReference>
<dbReference type="Pfam" id="PF00069">
    <property type="entry name" value="Pkinase"/>
    <property type="match status" value="1"/>
</dbReference>
<keyword evidence="3" id="KW-0597">Phosphoprotein</keyword>
<dbReference type="InterPro" id="IPR053159">
    <property type="entry name" value="Hybrid_Histidine_Kinase"/>
</dbReference>
<dbReference type="InterPro" id="IPR004358">
    <property type="entry name" value="Sig_transdc_His_kin-like_C"/>
</dbReference>
<evidence type="ECO:0000256" key="2">
    <source>
        <dbReference type="ARBA" id="ARBA00012438"/>
    </source>
</evidence>
<proteinExistence type="predicted"/>
<evidence type="ECO:0000256" key="4">
    <source>
        <dbReference type="SAM" id="MobiDB-lite"/>
    </source>
</evidence>
<evidence type="ECO:0000256" key="1">
    <source>
        <dbReference type="ARBA" id="ARBA00000085"/>
    </source>
</evidence>
<reference evidence="7 8" key="1">
    <citation type="submission" date="2020-05" db="EMBL/GenBank/DDBJ databases">
        <title>MicrobeNet Type strains.</title>
        <authorList>
            <person name="Nicholson A.C."/>
        </authorList>
    </citation>
    <scope>NUCLEOTIDE SEQUENCE [LARGE SCALE GENOMIC DNA]</scope>
    <source>
        <strain evidence="7 8">ATCC 700815</strain>
    </source>
</reference>
<feature type="compositionally biased region" description="Basic and acidic residues" evidence="4">
    <location>
        <begin position="842"/>
        <end position="853"/>
    </location>
</feature>
<comment type="catalytic activity">
    <reaction evidence="1">
        <text>ATP + protein L-histidine = ADP + protein N-phospho-L-histidine.</text>
        <dbReference type="EC" id="2.7.13.3"/>
    </reaction>
</comment>
<feature type="region of interest" description="Disordered" evidence="4">
    <location>
        <begin position="173"/>
        <end position="192"/>
    </location>
</feature>
<dbReference type="InterPro" id="IPR027417">
    <property type="entry name" value="P-loop_NTPase"/>
</dbReference>
<dbReference type="InterPro" id="IPR005467">
    <property type="entry name" value="His_kinase_dom"/>
</dbReference>